<dbReference type="InterPro" id="IPR008271">
    <property type="entry name" value="Ser/Thr_kinase_AS"/>
</dbReference>
<protein>
    <submittedName>
        <fullName evidence="12">AGC/AKT protein kinase</fullName>
    </submittedName>
</protein>
<evidence type="ECO:0000256" key="7">
    <source>
        <dbReference type="PROSITE-ProRule" id="PRU10141"/>
    </source>
</evidence>
<dbReference type="InterPro" id="IPR000961">
    <property type="entry name" value="AGC-kinase_C"/>
</dbReference>
<dbReference type="CDD" id="cd05123">
    <property type="entry name" value="STKc_AGC"/>
    <property type="match status" value="1"/>
</dbReference>
<keyword evidence="6 7" id="KW-0067">ATP-binding</keyword>
<dbReference type="GO" id="GO:0005524">
    <property type="term" value="F:ATP binding"/>
    <property type="evidence" value="ECO:0007669"/>
    <property type="project" value="UniProtKB-UniRule"/>
</dbReference>
<keyword evidence="5 12" id="KW-0418">Kinase</keyword>
<dbReference type="EMBL" id="KI913132">
    <property type="protein sequence ID" value="ETV77731.1"/>
    <property type="molecule type" value="Genomic_DNA"/>
</dbReference>
<dbReference type="InterPro" id="IPR017441">
    <property type="entry name" value="Protein_kinase_ATP_BS"/>
</dbReference>
<dbReference type="GO" id="GO:0004674">
    <property type="term" value="F:protein serine/threonine kinase activity"/>
    <property type="evidence" value="ECO:0007669"/>
    <property type="project" value="UniProtKB-KW"/>
</dbReference>
<evidence type="ECO:0000256" key="8">
    <source>
        <dbReference type="RuleBase" id="RU000304"/>
    </source>
</evidence>
<evidence type="ECO:0000259" key="10">
    <source>
        <dbReference type="PROSITE" id="PS50011"/>
    </source>
</evidence>
<dbReference type="InterPro" id="IPR000719">
    <property type="entry name" value="Prot_kinase_dom"/>
</dbReference>
<feature type="binding site" evidence="7">
    <location>
        <position position="128"/>
    </location>
    <ligand>
        <name>ATP</name>
        <dbReference type="ChEBI" id="CHEBI:30616"/>
    </ligand>
</feature>
<dbReference type="Gene3D" id="1.10.510.10">
    <property type="entry name" value="Transferase(Phosphotransferase) domain 1"/>
    <property type="match status" value="1"/>
</dbReference>
<keyword evidence="3" id="KW-0808">Transferase</keyword>
<dbReference type="PROSITE" id="PS51285">
    <property type="entry name" value="AGC_KINASE_CTER"/>
    <property type="match status" value="1"/>
</dbReference>
<organism evidence="12">
    <name type="scientific">Aphanomyces astaci</name>
    <name type="common">Crayfish plague agent</name>
    <dbReference type="NCBI Taxonomy" id="112090"/>
    <lineage>
        <taxon>Eukaryota</taxon>
        <taxon>Sar</taxon>
        <taxon>Stramenopiles</taxon>
        <taxon>Oomycota</taxon>
        <taxon>Saprolegniomycetes</taxon>
        <taxon>Saprolegniales</taxon>
        <taxon>Verrucalvaceae</taxon>
        <taxon>Aphanomyces</taxon>
    </lineage>
</organism>
<dbReference type="PROSITE" id="PS00107">
    <property type="entry name" value="PROTEIN_KINASE_ATP"/>
    <property type="match status" value="1"/>
</dbReference>
<evidence type="ECO:0000259" key="11">
    <source>
        <dbReference type="PROSITE" id="PS51285"/>
    </source>
</evidence>
<dbReference type="Gene3D" id="3.30.200.20">
    <property type="entry name" value="Phosphorylase Kinase, domain 1"/>
    <property type="match status" value="1"/>
</dbReference>
<comment type="similarity">
    <text evidence="8">Belongs to the protein kinase superfamily.</text>
</comment>
<dbReference type="STRING" id="112090.W4GEN4"/>
<keyword evidence="4 7" id="KW-0547">Nucleotide-binding</keyword>
<proteinExistence type="inferred from homology"/>
<dbReference type="PROSITE" id="PS50011">
    <property type="entry name" value="PROTEIN_KINASE_DOM"/>
    <property type="match status" value="1"/>
</dbReference>
<feature type="compositionally biased region" description="Low complexity" evidence="9">
    <location>
        <begin position="70"/>
        <end position="85"/>
    </location>
</feature>
<dbReference type="VEuPathDB" id="FungiDB:H257_08591"/>
<gene>
    <name evidence="12" type="ORF">H257_08591</name>
</gene>
<reference evidence="12" key="1">
    <citation type="submission" date="2013-12" db="EMBL/GenBank/DDBJ databases">
        <title>The Genome Sequence of Aphanomyces astaci APO3.</title>
        <authorList>
            <consortium name="The Broad Institute Genomics Platform"/>
            <person name="Russ C."/>
            <person name="Tyler B."/>
            <person name="van West P."/>
            <person name="Dieguez-Uribeondo J."/>
            <person name="Young S.K."/>
            <person name="Zeng Q."/>
            <person name="Gargeya S."/>
            <person name="Fitzgerald M."/>
            <person name="Abouelleil A."/>
            <person name="Alvarado L."/>
            <person name="Chapman S.B."/>
            <person name="Gainer-Dewar J."/>
            <person name="Goldberg J."/>
            <person name="Griggs A."/>
            <person name="Gujja S."/>
            <person name="Hansen M."/>
            <person name="Howarth C."/>
            <person name="Imamovic A."/>
            <person name="Ireland A."/>
            <person name="Larimer J."/>
            <person name="McCowan C."/>
            <person name="Murphy C."/>
            <person name="Pearson M."/>
            <person name="Poon T.W."/>
            <person name="Priest M."/>
            <person name="Roberts A."/>
            <person name="Saif S."/>
            <person name="Shea T."/>
            <person name="Sykes S."/>
            <person name="Wortman J."/>
            <person name="Nusbaum C."/>
            <person name="Birren B."/>
        </authorList>
    </citation>
    <scope>NUCLEOTIDE SEQUENCE [LARGE SCALE GENOMIC DNA]</scope>
    <source>
        <strain evidence="12">APO3</strain>
    </source>
</reference>
<dbReference type="PROSITE" id="PS00108">
    <property type="entry name" value="PROTEIN_KINASE_ST"/>
    <property type="match status" value="1"/>
</dbReference>
<dbReference type="GeneID" id="20810587"/>
<keyword evidence="1 8" id="KW-0723">Serine/threonine-protein kinase</keyword>
<feature type="domain" description="Protein kinase" evidence="10">
    <location>
        <begin position="99"/>
        <end position="352"/>
    </location>
</feature>
<dbReference type="RefSeq" id="XP_009832841.1">
    <property type="nucleotide sequence ID" value="XM_009834539.1"/>
</dbReference>
<evidence type="ECO:0000256" key="6">
    <source>
        <dbReference type="ARBA" id="ARBA00022840"/>
    </source>
</evidence>
<dbReference type="OrthoDB" id="58979at2759"/>
<dbReference type="AlphaFoldDB" id="W4GEN4"/>
<dbReference type="FunFam" id="1.10.510.10:FF:000571">
    <property type="entry name" value="Maternal embryonic leucine zipper kinase"/>
    <property type="match status" value="1"/>
</dbReference>
<feature type="domain" description="AGC-kinase C-terminal" evidence="11">
    <location>
        <begin position="353"/>
        <end position="431"/>
    </location>
</feature>
<evidence type="ECO:0000256" key="5">
    <source>
        <dbReference type="ARBA" id="ARBA00022777"/>
    </source>
</evidence>
<dbReference type="PANTHER" id="PTHR24351">
    <property type="entry name" value="RIBOSOMAL PROTEIN S6 KINASE"/>
    <property type="match status" value="1"/>
</dbReference>
<evidence type="ECO:0000256" key="2">
    <source>
        <dbReference type="ARBA" id="ARBA00022553"/>
    </source>
</evidence>
<accession>W4GEN4</accession>
<keyword evidence="2" id="KW-0597">Phosphoprotein</keyword>
<dbReference type="SMART" id="SM00220">
    <property type="entry name" value="S_TKc"/>
    <property type="match status" value="1"/>
</dbReference>
<evidence type="ECO:0000313" key="12">
    <source>
        <dbReference type="EMBL" id="ETV77731.1"/>
    </source>
</evidence>
<feature type="region of interest" description="Disordered" evidence="9">
    <location>
        <begin position="70"/>
        <end position="89"/>
    </location>
</feature>
<evidence type="ECO:0000256" key="1">
    <source>
        <dbReference type="ARBA" id="ARBA00022527"/>
    </source>
</evidence>
<sequence>MPQSKPSTAAMEVCVRWIQSNGEANSLDSSTRPRPEQIDLHHSAFNRWKHVKVWLRFALHTWHSHTIATISPSPSPSIPTSKSAPLSSAPVDDGVEEVYVSIQVLGKGAFGTVVLSRKASTNTLVAIKSVDKAKVCAEESARLLTERTVLSTTQHPFVISLDAAFESPSHYHFVLEYCPGGDLYGLLEHQHRLDVPVVVFYTASILSALLYMHQVCGIVYRDLKPENILLDAKGFIRLSDFGLAKTHMLPSTITYSFCGSVDYMAPELIAGCGYGLAADVWSLGCVVFEMLTGLPPFYTTAGRRVLFERICSGHVVYPPHMPSDACNFVAHCLQLDPLKRWSVSQLLDHPFVAGIDRYQLGIHQVPVPFVPALDHMEDTRYFGDQFKCEPVPHAKLVLTTKRNKQQLSHVDDEQHFSSFDWCRDSNAPTSAV</sequence>
<dbReference type="InterPro" id="IPR011009">
    <property type="entry name" value="Kinase-like_dom_sf"/>
</dbReference>
<dbReference type="Pfam" id="PF00069">
    <property type="entry name" value="Pkinase"/>
    <property type="match status" value="1"/>
</dbReference>
<evidence type="ECO:0000256" key="9">
    <source>
        <dbReference type="SAM" id="MobiDB-lite"/>
    </source>
</evidence>
<evidence type="ECO:0000256" key="3">
    <source>
        <dbReference type="ARBA" id="ARBA00022679"/>
    </source>
</evidence>
<evidence type="ECO:0000256" key="4">
    <source>
        <dbReference type="ARBA" id="ARBA00022741"/>
    </source>
</evidence>
<dbReference type="InterPro" id="IPR045270">
    <property type="entry name" value="STKc_AGC"/>
</dbReference>
<name>W4GEN4_APHAT</name>
<dbReference type="SUPFAM" id="SSF56112">
    <property type="entry name" value="Protein kinase-like (PK-like)"/>
    <property type="match status" value="1"/>
</dbReference>